<dbReference type="Gene3D" id="1.10.10.60">
    <property type="entry name" value="Homeodomain-like"/>
    <property type="match status" value="1"/>
</dbReference>
<reference evidence="5 6" key="1">
    <citation type="submission" date="2024-03" db="EMBL/GenBank/DDBJ databases">
        <title>Novel species of the genus Variovorax.</title>
        <authorList>
            <person name="Liu Q."/>
            <person name="Xin Y.-H."/>
        </authorList>
    </citation>
    <scope>NUCLEOTIDE SEQUENCE [LARGE SCALE GENOMIC DNA]</scope>
    <source>
        <strain evidence="5 6">KACC 18901</strain>
    </source>
</reference>
<keyword evidence="3" id="KW-0804">Transcription</keyword>
<keyword evidence="1" id="KW-0805">Transcription regulation</keyword>
<evidence type="ECO:0000313" key="5">
    <source>
        <dbReference type="EMBL" id="MEJ8855232.1"/>
    </source>
</evidence>
<dbReference type="InterPro" id="IPR035418">
    <property type="entry name" value="AraC-bd_2"/>
</dbReference>
<organism evidence="5 6">
    <name type="scientific">Variovorax robiniae</name>
    <dbReference type="NCBI Taxonomy" id="1836199"/>
    <lineage>
        <taxon>Bacteria</taxon>
        <taxon>Pseudomonadati</taxon>
        <taxon>Pseudomonadota</taxon>
        <taxon>Betaproteobacteria</taxon>
        <taxon>Burkholderiales</taxon>
        <taxon>Comamonadaceae</taxon>
        <taxon>Variovorax</taxon>
    </lineage>
</organism>
<keyword evidence="2" id="KW-0238">DNA-binding</keyword>
<feature type="domain" description="HTH araC/xylS-type" evidence="4">
    <location>
        <begin position="223"/>
        <end position="322"/>
    </location>
</feature>
<evidence type="ECO:0000259" key="4">
    <source>
        <dbReference type="PROSITE" id="PS01124"/>
    </source>
</evidence>
<sequence length="347" mass="38093">MPTALVPHAFRRIPCSSFDSGAFAAHEALEAFQASHSPSWDVQTSDASARAQFHGAVHMWRADRLLVSAGRFGPSQIRIRREHHIRADRLDHYRVILVRQGWFNCDADGQQTRLTPGRFVITDMARTESSETSSDCVALFIPREQLDALLPAGMDIHGLVPGGMFAQLLVEHLLAMPSQMSEVTVDEAPGLSRATVGLVASSVISSPEAREQAGLAIQNGLLHRARCVVEQNLRVEGFGPLQLGKQLGVSRSSLYRLFEPLGGVSQYVKERRLAHAHELLCRGEGEQSIAALAEQFGFKTATHFSRAFREQFGYCAREAGKMTPNAPAARSPNAKDGLHQWLSATLH</sequence>
<dbReference type="Proteomes" id="UP001367030">
    <property type="component" value="Unassembled WGS sequence"/>
</dbReference>
<name>A0ABU8X979_9BURK</name>
<dbReference type="SMART" id="SM00342">
    <property type="entry name" value="HTH_ARAC"/>
    <property type="match status" value="1"/>
</dbReference>
<dbReference type="InterPro" id="IPR050204">
    <property type="entry name" value="AraC_XylS_family_regulators"/>
</dbReference>
<dbReference type="PROSITE" id="PS01124">
    <property type="entry name" value="HTH_ARAC_FAMILY_2"/>
    <property type="match status" value="1"/>
</dbReference>
<gene>
    <name evidence="5" type="ORF">WKW79_11665</name>
</gene>
<dbReference type="RefSeq" id="WP_340335318.1">
    <property type="nucleotide sequence ID" value="NZ_JBBKZS010000004.1"/>
</dbReference>
<evidence type="ECO:0000256" key="1">
    <source>
        <dbReference type="ARBA" id="ARBA00023015"/>
    </source>
</evidence>
<protein>
    <submittedName>
        <fullName evidence="5">Helix-turn-helix domain-containing protein</fullName>
    </submittedName>
</protein>
<dbReference type="PANTHER" id="PTHR46796:SF6">
    <property type="entry name" value="ARAC SUBFAMILY"/>
    <property type="match status" value="1"/>
</dbReference>
<comment type="caution">
    <text evidence="5">The sequence shown here is derived from an EMBL/GenBank/DDBJ whole genome shotgun (WGS) entry which is preliminary data.</text>
</comment>
<dbReference type="PANTHER" id="PTHR46796">
    <property type="entry name" value="HTH-TYPE TRANSCRIPTIONAL ACTIVATOR RHAS-RELATED"/>
    <property type="match status" value="1"/>
</dbReference>
<dbReference type="Pfam" id="PF12833">
    <property type="entry name" value="HTH_18"/>
    <property type="match status" value="1"/>
</dbReference>
<dbReference type="SUPFAM" id="SSF46689">
    <property type="entry name" value="Homeodomain-like"/>
    <property type="match status" value="1"/>
</dbReference>
<evidence type="ECO:0000256" key="2">
    <source>
        <dbReference type="ARBA" id="ARBA00023125"/>
    </source>
</evidence>
<dbReference type="InterPro" id="IPR009057">
    <property type="entry name" value="Homeodomain-like_sf"/>
</dbReference>
<accession>A0ABU8X979</accession>
<dbReference type="Pfam" id="PF14525">
    <property type="entry name" value="AraC_binding_2"/>
    <property type="match status" value="1"/>
</dbReference>
<proteinExistence type="predicted"/>
<evidence type="ECO:0000313" key="6">
    <source>
        <dbReference type="Proteomes" id="UP001367030"/>
    </source>
</evidence>
<keyword evidence="6" id="KW-1185">Reference proteome</keyword>
<dbReference type="EMBL" id="JBBKZS010000004">
    <property type="protein sequence ID" value="MEJ8855232.1"/>
    <property type="molecule type" value="Genomic_DNA"/>
</dbReference>
<evidence type="ECO:0000256" key="3">
    <source>
        <dbReference type="ARBA" id="ARBA00023163"/>
    </source>
</evidence>
<dbReference type="InterPro" id="IPR018060">
    <property type="entry name" value="HTH_AraC"/>
</dbReference>